<dbReference type="InterPro" id="IPR025799">
    <property type="entry name" value="Arg_MeTrfase"/>
</dbReference>
<evidence type="ECO:0000313" key="4">
    <source>
        <dbReference type="EMBL" id="CAE8736266.1"/>
    </source>
</evidence>
<gene>
    <name evidence="4" type="ORF">PGLA2088_LOCUS48238</name>
</gene>
<evidence type="ECO:0000313" key="5">
    <source>
        <dbReference type="Proteomes" id="UP000626109"/>
    </source>
</evidence>
<evidence type="ECO:0000256" key="1">
    <source>
        <dbReference type="ARBA" id="ARBA00022691"/>
    </source>
</evidence>
<dbReference type="InterPro" id="IPR011011">
    <property type="entry name" value="Znf_FYVE_PHD"/>
</dbReference>
<evidence type="ECO:0000259" key="3">
    <source>
        <dbReference type="PROSITE" id="PS00028"/>
    </source>
</evidence>
<dbReference type="PROSITE" id="PS00028">
    <property type="entry name" value="ZINC_FINGER_C2H2_1"/>
    <property type="match status" value="1"/>
</dbReference>
<organism evidence="4 5">
    <name type="scientific">Polarella glacialis</name>
    <name type="common">Dinoflagellate</name>
    <dbReference type="NCBI Taxonomy" id="89957"/>
    <lineage>
        <taxon>Eukaryota</taxon>
        <taxon>Sar</taxon>
        <taxon>Alveolata</taxon>
        <taxon>Dinophyceae</taxon>
        <taxon>Suessiales</taxon>
        <taxon>Suessiaceae</taxon>
        <taxon>Polarella</taxon>
    </lineage>
</organism>
<dbReference type="SUPFAM" id="SSF57903">
    <property type="entry name" value="FYVE/PHD zinc finger"/>
    <property type="match status" value="1"/>
</dbReference>
<dbReference type="InterPro" id="IPR013087">
    <property type="entry name" value="Znf_C2H2_type"/>
</dbReference>
<dbReference type="PANTHER" id="PTHR11006:SF4">
    <property type="entry name" value="PROTEIN ARGININE N-METHYLTRANSFERASE 7"/>
    <property type="match status" value="1"/>
</dbReference>
<name>A0A813LRF2_POLGL</name>
<dbReference type="Gene3D" id="3.40.50.150">
    <property type="entry name" value="Vaccinia Virus protein VP39"/>
    <property type="match status" value="1"/>
</dbReference>
<accession>A0A813LRF2</accession>
<dbReference type="AlphaFoldDB" id="A0A813LRF2"/>
<dbReference type="GO" id="GO:0016274">
    <property type="term" value="F:protein-arginine N-methyltransferase activity"/>
    <property type="evidence" value="ECO:0007669"/>
    <property type="project" value="InterPro"/>
</dbReference>
<keyword evidence="1" id="KW-0949">S-adenosyl-L-methionine</keyword>
<sequence>MTQKRQRPHQQQQHTQQKQDEPPQNMLRSATEAFPQVSASTLPKEPVPKPPSLASGSPSRLVASLRKFARQRSLWKDAASKGLEDYARSGLFELSVPALGMESEKDSEEGGGFAGGKSGGGVRAAAVRAFGCRGEHQAMQQDVARMSAFLGAISPSLVGGKLVMDLGSGPDALLALAAARGGARRVLAVEGGASAAVEAQQAVLECEQRGEIQRGVVRVLNKVSCELQPSDVGEPVEVLLHELLGFFASSEGVLPAVSDVLPLLSSSCSSVPSRAQTVIAPGLAPPVALFRSPQALRMRQRVGPQQKYLLMSLGTALPSELLLAEPIPWEDIRFDFQAWPPAGLEEVRECSFELKSQVPPQGFYLWLRFQATPGGAWTDCAEVPTSWPVLYLPLPSRARVPGPRFAVRCWADHSEPLNPCYHVVSRDLGFQVSLSISELYPLIGADVCTRCGRLPGSVNEANLFWTECLSCRRPFHTSCLGLPHRRRHVRTGVSDSACAACNRWRGGSRRMNACRVVSPVTFHCGSPSGHGPSGVFAAAPLGEGTTIEICPALRMSACRCPAILRKFAFSDISEDGQPEAEFDSALLLLPLGWGLLYRDVDSTRPVANLAWELVHDESRGWPMLRFWARRNIEVWEELVVARAEPGDDLPGPNLSQAESSSLAEAPSSGLLPQAVAAACAGRPVSFTSHPLAEQVISQPPALMRHPSQKLRLAPRWRHGRWEMRVFALQAFSAGDDVDISPVVPLVQKQVSDTSLEKYTFRCPSFPGLSMFALGWGGAFRHSDRPTAELEFEAQGSSETLSICEDPGLWRLVCRALPDGIRAGQEILIRSSSPWPQGLHSLSQRVEETQNCFAVLARESGARSAPPITDHMLRVHVPGSFPSQQLASIC</sequence>
<proteinExistence type="predicted"/>
<dbReference type="EMBL" id="CAJNNW010036641">
    <property type="protein sequence ID" value="CAE8736266.1"/>
    <property type="molecule type" value="Genomic_DNA"/>
</dbReference>
<feature type="domain" description="C2H2-type" evidence="3">
    <location>
        <begin position="468"/>
        <end position="488"/>
    </location>
</feature>
<dbReference type="PANTHER" id="PTHR11006">
    <property type="entry name" value="PROTEIN ARGININE N-METHYLTRANSFERASE"/>
    <property type="match status" value="1"/>
</dbReference>
<evidence type="ECO:0000256" key="2">
    <source>
        <dbReference type="SAM" id="MobiDB-lite"/>
    </source>
</evidence>
<dbReference type="InterPro" id="IPR029063">
    <property type="entry name" value="SAM-dependent_MTases_sf"/>
</dbReference>
<protein>
    <recommendedName>
        <fullName evidence="3">C2H2-type domain-containing protein</fullName>
    </recommendedName>
</protein>
<dbReference type="Proteomes" id="UP000626109">
    <property type="component" value="Unassembled WGS sequence"/>
</dbReference>
<feature type="region of interest" description="Disordered" evidence="2">
    <location>
        <begin position="1"/>
        <end position="60"/>
    </location>
</feature>
<dbReference type="GO" id="GO:0042054">
    <property type="term" value="F:histone methyltransferase activity"/>
    <property type="evidence" value="ECO:0007669"/>
    <property type="project" value="TreeGrafter"/>
</dbReference>
<reference evidence="4" key="1">
    <citation type="submission" date="2021-02" db="EMBL/GenBank/DDBJ databases">
        <authorList>
            <person name="Dougan E. K."/>
            <person name="Rhodes N."/>
            <person name="Thang M."/>
            <person name="Chan C."/>
        </authorList>
    </citation>
    <scope>NUCLEOTIDE SEQUENCE</scope>
</reference>
<dbReference type="SUPFAM" id="SSF53335">
    <property type="entry name" value="S-adenosyl-L-methionine-dependent methyltransferases"/>
    <property type="match status" value="1"/>
</dbReference>
<comment type="caution">
    <text evidence="4">The sequence shown here is derived from an EMBL/GenBank/DDBJ whole genome shotgun (WGS) entry which is preliminary data.</text>
</comment>